<sequence length="333" mass="38505">MADINKLLLHYLEYLELEKNRSDKTLRNYDFYLRRFLNFSKISDPVSLTPSLVRDFKLYLSRFIDKSNEKLINSTINYHLIALRGFLSYLIRQENVDVMPPDKIELLKQGDREIGVLDEDQLERLLKQPNREIPIGIRDFAVLQLLFSTGLRVSELVSLDISDINLKTREISVLGKGRKRRVVFVSDRAAEALEDWVAWREKNLKSLVGLQAEMTPLFLQLHGRKPKDAKAEDLRLGVRGVQYMVDRYALKAGLVNKPSPHTLRHSFATDLLRHGADIRSVQEMLGHKNIATTQIYTHVTNPQLKEVHRKFHSGNNGWGSMSIRESLTEFIPM</sequence>
<dbReference type="InterPro" id="IPR050090">
    <property type="entry name" value="Tyrosine_recombinase_XerCD"/>
</dbReference>
<dbReference type="Gene3D" id="1.10.443.10">
    <property type="entry name" value="Intergrase catalytic core"/>
    <property type="match status" value="1"/>
</dbReference>
<keyword evidence="4" id="KW-0233">DNA recombination</keyword>
<dbReference type="PANTHER" id="PTHR30349:SF41">
    <property type="entry name" value="INTEGRASE_RECOMBINASE PROTEIN MJ0367-RELATED"/>
    <property type="match status" value="1"/>
</dbReference>
<comment type="similarity">
    <text evidence="1">Belongs to the 'phage' integrase family.</text>
</comment>
<dbReference type="GO" id="GO:0015074">
    <property type="term" value="P:DNA integration"/>
    <property type="evidence" value="ECO:0007669"/>
    <property type="project" value="UniProtKB-KW"/>
</dbReference>
<proteinExistence type="inferred from homology"/>
<keyword evidence="3 5" id="KW-0238">DNA-binding</keyword>
<organism evidence="8 9">
    <name type="scientific">candidate division WWE3 bacterium CG08_land_8_20_14_0_20_41_15</name>
    <dbReference type="NCBI Taxonomy" id="1975086"/>
    <lineage>
        <taxon>Bacteria</taxon>
        <taxon>Katanobacteria</taxon>
    </lineage>
</organism>
<dbReference type="SUPFAM" id="SSF56349">
    <property type="entry name" value="DNA breaking-rejoining enzymes"/>
    <property type="match status" value="1"/>
</dbReference>
<evidence type="ECO:0000313" key="9">
    <source>
        <dbReference type="Proteomes" id="UP000231098"/>
    </source>
</evidence>
<dbReference type="InterPro" id="IPR013762">
    <property type="entry name" value="Integrase-like_cat_sf"/>
</dbReference>
<dbReference type="EMBL" id="PEYV01000049">
    <property type="protein sequence ID" value="PIS21434.1"/>
    <property type="molecule type" value="Genomic_DNA"/>
</dbReference>
<reference evidence="9" key="1">
    <citation type="submission" date="2017-09" db="EMBL/GenBank/DDBJ databases">
        <title>Depth-based differentiation of microbial function through sediment-hosted aquifers and enrichment of novel symbionts in the deep terrestrial subsurface.</title>
        <authorList>
            <person name="Probst A.J."/>
            <person name="Ladd B."/>
            <person name="Jarett J.K."/>
            <person name="Geller-Mcgrath D.E."/>
            <person name="Sieber C.M.K."/>
            <person name="Emerson J.B."/>
            <person name="Anantharaman K."/>
            <person name="Thomas B.C."/>
            <person name="Malmstrom R."/>
            <person name="Stieglmeier M."/>
            <person name="Klingl A."/>
            <person name="Woyke T."/>
            <person name="Ryan C.M."/>
            <person name="Banfield J.F."/>
        </authorList>
    </citation>
    <scope>NUCLEOTIDE SEQUENCE [LARGE SCALE GENOMIC DNA]</scope>
</reference>
<evidence type="ECO:0000256" key="1">
    <source>
        <dbReference type="ARBA" id="ARBA00008857"/>
    </source>
</evidence>
<evidence type="ECO:0000259" key="6">
    <source>
        <dbReference type="PROSITE" id="PS51898"/>
    </source>
</evidence>
<dbReference type="Pfam" id="PF00589">
    <property type="entry name" value="Phage_integrase"/>
    <property type="match status" value="1"/>
</dbReference>
<gene>
    <name evidence="8" type="ORF">COT51_02805</name>
</gene>
<evidence type="ECO:0000256" key="3">
    <source>
        <dbReference type="ARBA" id="ARBA00023125"/>
    </source>
</evidence>
<feature type="domain" description="Tyr recombinase" evidence="6">
    <location>
        <begin position="112"/>
        <end position="309"/>
    </location>
</feature>
<evidence type="ECO:0000313" key="8">
    <source>
        <dbReference type="EMBL" id="PIS21434.1"/>
    </source>
</evidence>
<dbReference type="InterPro" id="IPR002104">
    <property type="entry name" value="Integrase_catalytic"/>
</dbReference>
<dbReference type="PANTHER" id="PTHR30349">
    <property type="entry name" value="PHAGE INTEGRASE-RELATED"/>
    <property type="match status" value="1"/>
</dbReference>
<evidence type="ECO:0000256" key="2">
    <source>
        <dbReference type="ARBA" id="ARBA00022908"/>
    </source>
</evidence>
<dbReference type="InterPro" id="IPR011010">
    <property type="entry name" value="DNA_brk_join_enz"/>
</dbReference>
<dbReference type="InterPro" id="IPR004107">
    <property type="entry name" value="Integrase_SAM-like_N"/>
</dbReference>
<dbReference type="Pfam" id="PF02899">
    <property type="entry name" value="Phage_int_SAM_1"/>
    <property type="match status" value="1"/>
</dbReference>
<dbReference type="PROSITE" id="PS51900">
    <property type="entry name" value="CB"/>
    <property type="match status" value="1"/>
</dbReference>
<keyword evidence="2" id="KW-0229">DNA integration</keyword>
<evidence type="ECO:0000256" key="4">
    <source>
        <dbReference type="ARBA" id="ARBA00023172"/>
    </source>
</evidence>
<dbReference type="Proteomes" id="UP000231098">
    <property type="component" value="Unassembled WGS sequence"/>
</dbReference>
<dbReference type="AlphaFoldDB" id="A0A2H0X955"/>
<accession>A0A2H0X955</accession>
<evidence type="ECO:0000259" key="7">
    <source>
        <dbReference type="PROSITE" id="PS51900"/>
    </source>
</evidence>
<evidence type="ECO:0000256" key="5">
    <source>
        <dbReference type="PROSITE-ProRule" id="PRU01248"/>
    </source>
</evidence>
<dbReference type="InterPro" id="IPR010998">
    <property type="entry name" value="Integrase_recombinase_N"/>
</dbReference>
<dbReference type="GO" id="GO:0003677">
    <property type="term" value="F:DNA binding"/>
    <property type="evidence" value="ECO:0007669"/>
    <property type="project" value="UniProtKB-UniRule"/>
</dbReference>
<comment type="caution">
    <text evidence="8">The sequence shown here is derived from an EMBL/GenBank/DDBJ whole genome shotgun (WGS) entry which is preliminary data.</text>
</comment>
<evidence type="ECO:0008006" key="10">
    <source>
        <dbReference type="Google" id="ProtNLM"/>
    </source>
</evidence>
<dbReference type="CDD" id="cd00798">
    <property type="entry name" value="INT_XerDC_C"/>
    <property type="match status" value="1"/>
</dbReference>
<dbReference type="PROSITE" id="PS51898">
    <property type="entry name" value="TYR_RECOMBINASE"/>
    <property type="match status" value="1"/>
</dbReference>
<feature type="domain" description="Core-binding (CB)" evidence="7">
    <location>
        <begin position="2"/>
        <end position="91"/>
    </location>
</feature>
<dbReference type="Gene3D" id="1.10.150.130">
    <property type="match status" value="1"/>
</dbReference>
<dbReference type="GO" id="GO:0006310">
    <property type="term" value="P:DNA recombination"/>
    <property type="evidence" value="ECO:0007669"/>
    <property type="project" value="UniProtKB-KW"/>
</dbReference>
<name>A0A2H0X955_UNCKA</name>
<dbReference type="InterPro" id="IPR044068">
    <property type="entry name" value="CB"/>
</dbReference>
<protein>
    <recommendedName>
        <fullName evidence="10">Tyrosine recombinase XerC</fullName>
    </recommendedName>
</protein>